<keyword evidence="1" id="KW-0812">Transmembrane</keyword>
<keyword evidence="1" id="KW-1133">Transmembrane helix</keyword>
<keyword evidence="3" id="KW-1185">Reference proteome</keyword>
<evidence type="ECO:0000313" key="3">
    <source>
        <dbReference type="Proteomes" id="UP000005237"/>
    </source>
</evidence>
<proteinExistence type="predicted"/>
<dbReference type="AlphaFoldDB" id="A0A8R1IFA0"/>
<evidence type="ECO:0000313" key="2">
    <source>
        <dbReference type="EnsemblMetazoa" id="CJA32598.1"/>
    </source>
</evidence>
<sequence length="91" mass="10546">MECAIRNFAGKSVMSSEMFGLFLKISYKKLNDQKLHCVMFLVICAGQPLSSIDISFQFFLLDFWFLLFFFVLFIMSSFDSLKTPKCLSVFP</sequence>
<reference evidence="2" key="2">
    <citation type="submission" date="2022-06" db="UniProtKB">
        <authorList>
            <consortium name="EnsemblMetazoa"/>
        </authorList>
    </citation>
    <scope>IDENTIFICATION</scope>
    <source>
        <strain evidence="2">DF5081</strain>
    </source>
</reference>
<organism evidence="2 3">
    <name type="scientific">Caenorhabditis japonica</name>
    <dbReference type="NCBI Taxonomy" id="281687"/>
    <lineage>
        <taxon>Eukaryota</taxon>
        <taxon>Metazoa</taxon>
        <taxon>Ecdysozoa</taxon>
        <taxon>Nematoda</taxon>
        <taxon>Chromadorea</taxon>
        <taxon>Rhabditida</taxon>
        <taxon>Rhabditina</taxon>
        <taxon>Rhabditomorpha</taxon>
        <taxon>Rhabditoidea</taxon>
        <taxon>Rhabditidae</taxon>
        <taxon>Peloderinae</taxon>
        <taxon>Caenorhabditis</taxon>
    </lineage>
</organism>
<feature type="transmembrane region" description="Helical" evidence="1">
    <location>
        <begin position="58"/>
        <end position="78"/>
    </location>
</feature>
<name>A0A8R1IFA0_CAEJA</name>
<protein>
    <submittedName>
        <fullName evidence="2">Uncharacterized protein</fullName>
    </submittedName>
</protein>
<accession>A0A8R1IFA0</accession>
<evidence type="ECO:0000256" key="1">
    <source>
        <dbReference type="SAM" id="Phobius"/>
    </source>
</evidence>
<dbReference type="EnsemblMetazoa" id="CJA32598.1">
    <property type="protein sequence ID" value="CJA32598.1"/>
    <property type="gene ID" value="WBGene00208445"/>
</dbReference>
<reference evidence="3" key="1">
    <citation type="submission" date="2010-08" db="EMBL/GenBank/DDBJ databases">
        <authorList>
            <consortium name="Caenorhabditis japonica Sequencing Consortium"/>
            <person name="Wilson R.K."/>
        </authorList>
    </citation>
    <scope>NUCLEOTIDE SEQUENCE [LARGE SCALE GENOMIC DNA]</scope>
    <source>
        <strain evidence="3">DF5081</strain>
    </source>
</reference>
<keyword evidence="1" id="KW-0472">Membrane</keyword>
<dbReference type="Proteomes" id="UP000005237">
    <property type="component" value="Unassembled WGS sequence"/>
</dbReference>